<dbReference type="InterPro" id="IPR009097">
    <property type="entry name" value="Cyclic_Pdiesterase"/>
</dbReference>
<evidence type="ECO:0000313" key="4">
    <source>
        <dbReference type="Proteomes" id="UP000037558"/>
    </source>
</evidence>
<dbReference type="AlphaFoldDB" id="A0A0M0L7N1"/>
<dbReference type="Pfam" id="PF13563">
    <property type="entry name" value="2_5_RNA_ligase2"/>
    <property type="match status" value="1"/>
</dbReference>
<dbReference type="SUPFAM" id="SSF55144">
    <property type="entry name" value="LigT-like"/>
    <property type="match status" value="1"/>
</dbReference>
<dbReference type="GO" id="GO:0008664">
    <property type="term" value="F:RNA 2',3'-cyclic 3'-phosphodiesterase activity"/>
    <property type="evidence" value="ECO:0007669"/>
    <property type="project" value="UniProtKB-EC"/>
</dbReference>
<dbReference type="PANTHER" id="PTHR35561:SF1">
    <property type="entry name" value="RNA 2',3'-CYCLIC PHOSPHODIESTERASE"/>
    <property type="match status" value="1"/>
</dbReference>
<dbReference type="STRING" id="284581.AMD01_07670"/>
<comment type="function">
    <text evidence="2">Hydrolyzes RNA 2',3'-cyclic phosphodiester to an RNA 2'-phosphomonoester.</text>
</comment>
<feature type="short sequence motif" description="HXTX 1" evidence="2">
    <location>
        <begin position="26"/>
        <end position="29"/>
    </location>
</feature>
<dbReference type="GO" id="GO:0004113">
    <property type="term" value="F:2',3'-cyclic-nucleotide 3'-phosphodiesterase activity"/>
    <property type="evidence" value="ECO:0007669"/>
    <property type="project" value="InterPro"/>
</dbReference>
<feature type="active site" description="Proton donor" evidence="2">
    <location>
        <position position="26"/>
    </location>
</feature>
<evidence type="ECO:0000256" key="1">
    <source>
        <dbReference type="ARBA" id="ARBA00022801"/>
    </source>
</evidence>
<comment type="similarity">
    <text evidence="2">Belongs to the 2H phosphoesterase superfamily. ThpR family.</text>
</comment>
<feature type="active site" description="Proton acceptor" evidence="2">
    <location>
        <position position="112"/>
    </location>
</feature>
<dbReference type="NCBIfam" id="TIGR02258">
    <property type="entry name" value="2_5_ligase"/>
    <property type="match status" value="1"/>
</dbReference>
<gene>
    <name evidence="3" type="ORF">AMD01_07670</name>
</gene>
<dbReference type="InterPro" id="IPR004175">
    <property type="entry name" value="RNA_CPDase"/>
</dbReference>
<dbReference type="Gene3D" id="3.90.1140.10">
    <property type="entry name" value="Cyclic phosphodiesterase"/>
    <property type="match status" value="1"/>
</dbReference>
<dbReference type="EMBL" id="LILC01000011">
    <property type="protein sequence ID" value="KOO47029.1"/>
    <property type="molecule type" value="Genomic_DNA"/>
</dbReference>
<keyword evidence="1 2" id="KW-0378">Hydrolase</keyword>
<dbReference type="PANTHER" id="PTHR35561">
    <property type="entry name" value="RNA 2',3'-CYCLIC PHOSPHODIESTERASE"/>
    <property type="match status" value="1"/>
</dbReference>
<comment type="caution">
    <text evidence="3">The sequence shown here is derived from an EMBL/GenBank/DDBJ whole genome shotgun (WGS) entry which is preliminary data.</text>
</comment>
<keyword evidence="4" id="KW-1185">Reference proteome</keyword>
<feature type="short sequence motif" description="HXTX 2" evidence="2">
    <location>
        <begin position="112"/>
        <end position="115"/>
    </location>
</feature>
<dbReference type="HAMAP" id="MF_01940">
    <property type="entry name" value="RNA_CPDase"/>
    <property type="match status" value="1"/>
</dbReference>
<dbReference type="EC" id="3.1.4.58" evidence="2"/>
<name>A0A0M0L7N1_9BACI</name>
<sequence>MELTEWKSSQMRQLPFKQWTHLEDYHITLSFLGEADSAALESLTYRLQEVAQEFLSFDLTTEHLHTFGNDETPRILWLGVEQEPLLNQLQSKVRQICDDSGFQTDNRPYTPHITIAKKWQGEETFPINEYEQKQPIFPSSFSVEAFYLYRIHMDRQPKYEAVESFSLRNNAAL</sequence>
<protein>
    <recommendedName>
        <fullName evidence="2">RNA 2',3'-cyclic phosphodiesterase</fullName>
        <shortName evidence="2">RNA 2',3'-CPDase</shortName>
        <ecNumber evidence="2">3.1.4.58</ecNumber>
    </recommendedName>
</protein>
<reference evidence="4" key="1">
    <citation type="submission" date="2015-08" db="EMBL/GenBank/DDBJ databases">
        <title>Fjat-14210 dsm16467.</title>
        <authorList>
            <person name="Liu B."/>
            <person name="Wang J."/>
            <person name="Zhu Y."/>
            <person name="Liu G."/>
            <person name="Chen Q."/>
            <person name="Chen Z."/>
            <person name="Lan J."/>
            <person name="Che J."/>
            <person name="Ge C."/>
            <person name="Shi H."/>
            <person name="Pan Z."/>
            <person name="Liu X."/>
        </authorList>
    </citation>
    <scope>NUCLEOTIDE SEQUENCE [LARGE SCALE GENOMIC DNA]</scope>
    <source>
        <strain evidence="4">DSM 16467</strain>
    </source>
</reference>
<dbReference type="Proteomes" id="UP000037558">
    <property type="component" value="Unassembled WGS sequence"/>
</dbReference>
<dbReference type="PATRIC" id="fig|284581.3.peg.3583"/>
<evidence type="ECO:0000256" key="2">
    <source>
        <dbReference type="HAMAP-Rule" id="MF_01940"/>
    </source>
</evidence>
<organism evidence="3 4">
    <name type="scientific">Priestia koreensis</name>
    <dbReference type="NCBI Taxonomy" id="284581"/>
    <lineage>
        <taxon>Bacteria</taxon>
        <taxon>Bacillati</taxon>
        <taxon>Bacillota</taxon>
        <taxon>Bacilli</taxon>
        <taxon>Bacillales</taxon>
        <taxon>Bacillaceae</taxon>
        <taxon>Priestia</taxon>
    </lineage>
</organism>
<accession>A0A0M0L7N1</accession>
<proteinExistence type="inferred from homology"/>
<comment type="catalytic activity">
    <reaction evidence="2">
        <text>a 3'-end 2',3'-cyclophospho-ribonucleotide-RNA + H2O = a 3'-end 2'-phospho-ribonucleotide-RNA + H(+)</text>
        <dbReference type="Rhea" id="RHEA:11828"/>
        <dbReference type="Rhea" id="RHEA-COMP:10464"/>
        <dbReference type="Rhea" id="RHEA-COMP:17353"/>
        <dbReference type="ChEBI" id="CHEBI:15377"/>
        <dbReference type="ChEBI" id="CHEBI:15378"/>
        <dbReference type="ChEBI" id="CHEBI:83064"/>
        <dbReference type="ChEBI" id="CHEBI:173113"/>
        <dbReference type="EC" id="3.1.4.58"/>
    </reaction>
</comment>
<evidence type="ECO:0000313" key="3">
    <source>
        <dbReference type="EMBL" id="KOO47029.1"/>
    </source>
</evidence>